<evidence type="ECO:0000313" key="2">
    <source>
        <dbReference type="EMBL" id="XAG63284.1"/>
    </source>
</evidence>
<dbReference type="EMBL" id="CP095343">
    <property type="protein sequence ID" value="XAG62629.1"/>
    <property type="molecule type" value="Genomic_DNA"/>
</dbReference>
<keyword evidence="2" id="KW-0456">Lyase</keyword>
<dbReference type="PANTHER" id="PTHR42905">
    <property type="entry name" value="PHOSPHOENOLPYRUVATE CARBOXYLASE"/>
    <property type="match status" value="1"/>
</dbReference>
<dbReference type="Gene3D" id="3.20.20.60">
    <property type="entry name" value="Phosphoenolpyruvate-binding domains"/>
    <property type="match status" value="1"/>
</dbReference>
<reference evidence="2" key="1">
    <citation type="submission" date="2022-03" db="EMBL/GenBank/DDBJ databases">
        <title>Sea Food Isolates.</title>
        <authorList>
            <person name="Li c."/>
        </authorList>
    </citation>
    <scope>NUCLEOTIDE SEQUENCE</scope>
    <source>
        <strain evidence="2">19MO02SH05</strain>
    </source>
</reference>
<evidence type="ECO:0000313" key="1">
    <source>
        <dbReference type="EMBL" id="XAG62629.1"/>
    </source>
</evidence>
<dbReference type="EMBL" id="CP095343">
    <property type="protein sequence ID" value="XAG63284.1"/>
    <property type="molecule type" value="Genomic_DNA"/>
</dbReference>
<accession>A0AAU6TNY8</accession>
<dbReference type="CDD" id="cd00377">
    <property type="entry name" value="ICL_PEPM"/>
    <property type="match status" value="1"/>
</dbReference>
<dbReference type="Pfam" id="PF13714">
    <property type="entry name" value="PEP_mutase"/>
    <property type="match status" value="1"/>
</dbReference>
<dbReference type="InterPro" id="IPR015813">
    <property type="entry name" value="Pyrv/PenolPyrv_kinase-like_dom"/>
</dbReference>
<dbReference type="PANTHER" id="PTHR42905:SF16">
    <property type="entry name" value="CARBOXYPHOSPHONOENOLPYRUVATE PHOSPHONOMUTASE-LIKE PROTEIN (AFU_ORTHOLOGUE AFUA_5G07230)"/>
    <property type="match status" value="1"/>
</dbReference>
<dbReference type="SUPFAM" id="SSF51621">
    <property type="entry name" value="Phosphoenolpyruvate/pyruvate domain"/>
    <property type="match status" value="1"/>
</dbReference>
<proteinExistence type="predicted"/>
<sequence>MNFKSLHFQDSPLLICNVWDVASAKIAEKLDFKAIGTSSAAIANLLGYDDGEKMSFSELRYFVKRIVENTKLPLTVDLESGYSRDTSKIIENIIKLADLGVVGINIEDSIVNEERTLLNAECFSKVIYDIKRKLESENRDIFLNVRTDAFLLGYENAVDETEIRIKYFEEAGADCIFIPCIEKEDDIKRIIKSTNLPINVMCMPNLPEFEVLKKIGVNRISMGNFLFDYMFNEFEQVLRDVVSEQSFKVIF</sequence>
<dbReference type="InterPro" id="IPR039556">
    <property type="entry name" value="ICL/PEPM"/>
</dbReference>
<dbReference type="AlphaFoldDB" id="A0AAU6TNY8"/>
<gene>
    <name evidence="2" type="ORF">MRL64_15125</name>
    <name evidence="1" type="ORF">MRL64_16860</name>
</gene>
<protein>
    <submittedName>
        <fullName evidence="2">Isocitrate lyase/phosphoenolpyruvate mutase family protein</fullName>
    </submittedName>
</protein>
<dbReference type="GO" id="GO:0016829">
    <property type="term" value="F:lyase activity"/>
    <property type="evidence" value="ECO:0007669"/>
    <property type="project" value="UniProtKB-KW"/>
</dbReference>
<dbReference type="InterPro" id="IPR040442">
    <property type="entry name" value="Pyrv_kinase-like_dom_sf"/>
</dbReference>
<name>A0AAU6TNY8_UNCXX</name>
<organism evidence="2">
    <name type="scientific">bacterium 19MO02SH05</name>
    <dbReference type="NCBI Taxonomy" id="2920696"/>
    <lineage>
        <taxon>Bacteria</taxon>
    </lineage>
</organism>